<dbReference type="Proteomes" id="UP001497700">
    <property type="component" value="Unassembled WGS sequence"/>
</dbReference>
<name>A0ACB9YIA2_9PEZI</name>
<sequence>MPSFTVFKGQDNGQPKKTTTSQPDQLVRDKVLVRVTASGLCGTVLPRSTLCQPQFTHSVLSYCPELTKPQRTRDMVLGHEGCGVVEDVGPDCKHLKKGDRVGWGFSTDSCGYCDECLEGYEQFCVDRGIYGQANFDQGSFASHAIWREGFLHRTPDGLSDAEAAPLQCGGATTFAALYDAQHGETVGVVGMGGLGHLAIQFAAKLGCRVVVLSGTDRKKEEALRLGATDFVATKGVKDLKVSRPLQRLLVTTSAQPDWDAILPVMAPRSTIYPLSVSSGHLEVPYMPLVFQGIAVQGSLVASRIQHRKMLDFAAAHGIKPIIEKFPMTEEGIGQAMQRLEEGKVYYRAVLMVE</sequence>
<organism evidence="1 2">
    <name type="scientific">Hypoxylon rubiginosum</name>
    <dbReference type="NCBI Taxonomy" id="110542"/>
    <lineage>
        <taxon>Eukaryota</taxon>
        <taxon>Fungi</taxon>
        <taxon>Dikarya</taxon>
        <taxon>Ascomycota</taxon>
        <taxon>Pezizomycotina</taxon>
        <taxon>Sordariomycetes</taxon>
        <taxon>Xylariomycetidae</taxon>
        <taxon>Xylariales</taxon>
        <taxon>Hypoxylaceae</taxon>
        <taxon>Hypoxylon</taxon>
    </lineage>
</organism>
<protein>
    <submittedName>
        <fullName evidence="1">GroES-like protein</fullName>
    </submittedName>
</protein>
<accession>A0ACB9YIA2</accession>
<gene>
    <name evidence="1" type="ORF">F4820DRAFT_205482</name>
</gene>
<evidence type="ECO:0000313" key="1">
    <source>
        <dbReference type="EMBL" id="KAI4858750.1"/>
    </source>
</evidence>
<dbReference type="EMBL" id="MU393693">
    <property type="protein sequence ID" value="KAI4858750.1"/>
    <property type="molecule type" value="Genomic_DNA"/>
</dbReference>
<keyword evidence="2" id="KW-1185">Reference proteome</keyword>
<comment type="caution">
    <text evidence="1">The sequence shown here is derived from an EMBL/GenBank/DDBJ whole genome shotgun (WGS) entry which is preliminary data.</text>
</comment>
<reference evidence="1 2" key="1">
    <citation type="journal article" date="2022" name="New Phytol.">
        <title>Ecological generalism drives hyperdiversity of secondary metabolite gene clusters in xylarialean endophytes.</title>
        <authorList>
            <person name="Franco M.E.E."/>
            <person name="Wisecaver J.H."/>
            <person name="Arnold A.E."/>
            <person name="Ju Y.M."/>
            <person name="Slot J.C."/>
            <person name="Ahrendt S."/>
            <person name="Moore L.P."/>
            <person name="Eastman K.E."/>
            <person name="Scott K."/>
            <person name="Konkel Z."/>
            <person name="Mondo S.J."/>
            <person name="Kuo A."/>
            <person name="Hayes R.D."/>
            <person name="Haridas S."/>
            <person name="Andreopoulos B."/>
            <person name="Riley R."/>
            <person name="LaButti K."/>
            <person name="Pangilinan J."/>
            <person name="Lipzen A."/>
            <person name="Amirebrahimi M."/>
            <person name="Yan J."/>
            <person name="Adam C."/>
            <person name="Keymanesh K."/>
            <person name="Ng V."/>
            <person name="Louie K."/>
            <person name="Northen T."/>
            <person name="Drula E."/>
            <person name="Henrissat B."/>
            <person name="Hsieh H.M."/>
            <person name="Youens-Clark K."/>
            <person name="Lutzoni F."/>
            <person name="Miadlikowska J."/>
            <person name="Eastwood D.C."/>
            <person name="Hamelin R.C."/>
            <person name="Grigoriev I.V."/>
            <person name="U'Ren J.M."/>
        </authorList>
    </citation>
    <scope>NUCLEOTIDE SEQUENCE [LARGE SCALE GENOMIC DNA]</scope>
    <source>
        <strain evidence="1 2">CBS 119005</strain>
    </source>
</reference>
<proteinExistence type="predicted"/>
<evidence type="ECO:0000313" key="2">
    <source>
        <dbReference type="Proteomes" id="UP001497700"/>
    </source>
</evidence>